<keyword evidence="3" id="KW-1003">Cell membrane</keyword>
<evidence type="ECO:0000256" key="1">
    <source>
        <dbReference type="ARBA" id="ARBA00004236"/>
    </source>
</evidence>
<evidence type="ECO:0000256" key="5">
    <source>
        <dbReference type="ARBA" id="ARBA00023136"/>
    </source>
</evidence>
<comment type="subcellular location">
    <subcellularLocation>
        <location evidence="1">Cell membrane</location>
    </subcellularLocation>
    <subcellularLocation>
        <location evidence="2">Cell projection</location>
        <location evidence="2">Neuron projection</location>
    </subcellularLocation>
</comment>
<dbReference type="GO" id="GO:0043005">
    <property type="term" value="C:neuron projection"/>
    <property type="evidence" value="ECO:0007669"/>
    <property type="project" value="UniProtKB-SubCell"/>
</dbReference>
<protein>
    <submittedName>
        <fullName evidence="8">BTB/POZ domain-containing protein KCTD8</fullName>
    </submittedName>
</protein>
<reference evidence="9" key="1">
    <citation type="journal article" date="2013" name="Nat. Genet.">
        <title>The duck genome and transcriptome provide insight into an avian influenza virus reservoir species.</title>
        <authorList>
            <person name="Huang Y."/>
            <person name="Li Y."/>
            <person name="Burt D.W."/>
            <person name="Chen H."/>
            <person name="Zhang Y."/>
            <person name="Qian W."/>
            <person name="Kim H."/>
            <person name="Gan S."/>
            <person name="Zhao Y."/>
            <person name="Li J."/>
            <person name="Yi K."/>
            <person name="Feng H."/>
            <person name="Zhu P."/>
            <person name="Li B."/>
            <person name="Liu Q."/>
            <person name="Fairley S."/>
            <person name="Magor K.E."/>
            <person name="Du Z."/>
            <person name="Hu X."/>
            <person name="Goodman L."/>
            <person name="Tafer H."/>
            <person name="Vignal A."/>
            <person name="Lee T."/>
            <person name="Kim K.W."/>
            <person name="Sheng Z."/>
            <person name="An Y."/>
            <person name="Searle S."/>
            <person name="Herrero J."/>
            <person name="Groenen M.A."/>
            <person name="Crooijmans R.P."/>
            <person name="Faraut T."/>
            <person name="Cai Q."/>
            <person name="Webster R.G."/>
            <person name="Aldridge J.R."/>
            <person name="Warren W.C."/>
            <person name="Bartschat S."/>
            <person name="Kehr S."/>
            <person name="Marz M."/>
            <person name="Stadler P.F."/>
            <person name="Smith J."/>
            <person name="Kraus R.H."/>
            <person name="Zhao Y."/>
            <person name="Ren L."/>
            <person name="Fei J."/>
            <person name="Morisson M."/>
            <person name="Kaiser P."/>
            <person name="Griffin D.K."/>
            <person name="Rao M."/>
            <person name="Pitel F."/>
            <person name="Wang J."/>
            <person name="Li N."/>
        </authorList>
    </citation>
    <scope>NUCLEOTIDE SEQUENCE [LARGE SCALE GENOMIC DNA]</scope>
</reference>
<dbReference type="PANTHER" id="PTHR14499">
    <property type="entry name" value="POTASSIUM CHANNEL TETRAMERIZATION DOMAIN-CONTAINING"/>
    <property type="match status" value="1"/>
</dbReference>
<evidence type="ECO:0000313" key="9">
    <source>
        <dbReference type="Proteomes" id="UP000296049"/>
    </source>
</evidence>
<feature type="domain" description="KCTD8/12/16 H1" evidence="7">
    <location>
        <begin position="190"/>
        <end position="256"/>
    </location>
</feature>
<dbReference type="GO" id="GO:0008277">
    <property type="term" value="P:regulation of G protein-coupled receptor signaling pathway"/>
    <property type="evidence" value="ECO:0007669"/>
    <property type="project" value="TreeGrafter"/>
</dbReference>
<evidence type="ECO:0000259" key="7">
    <source>
        <dbReference type="Pfam" id="PF23110"/>
    </source>
</evidence>
<sequence length="522" mass="57915">MDVFEDVWSSEKLVELQSMQQGLHSEAKEAEMSLGVLTVKGLSGFAHINSVFVISQALKRIALTEFFRAMSVSDWQELISSALELFSRGRNHAQTPRGEQLSAPKQRLFAAACKETRKGRRNSSKSPNRELNALCQRILNRCLCFAQILMHLVTKQSSLNDEGCQSDLEDSNSQGSSDRLQRAALDKRSGFLTVGYRGSYTTVRDNQADAKFRRVARIMVCGRIALAKEVFGETLNESRDPDRPPERYTARYYLKEVQTGARKKANVPCGVSMQMLQFQITFCGLLIYSEECLKAELGGQLGDRSQALTAAAPSALLPSQYGLRWMSSPRASSALLLAPGLSEEGQHLYAADISEASISSNVPWALLLLNNACESSVPQSNFYPLILEGLASLCENTRYGHQEDLPVEELQEPIICWSVFCMGTFSWHHSITTEGHGGVPQRLSLPLLRYANVEDGNWSEVMLEMVEFHRQLKRSIRDLLESSPERSAMPPITPSVTSCKAEMTLTNSTGNTKSGYSCSGEK</sequence>
<dbReference type="InterPro" id="IPR057093">
    <property type="entry name" value="H1_KCTD8_12_16"/>
</dbReference>
<keyword evidence="6" id="KW-0966">Cell projection</keyword>
<name>R0M7T5_ANAPL</name>
<dbReference type="Pfam" id="PF23110">
    <property type="entry name" value="H1_KCTD8_12_16"/>
    <property type="match status" value="1"/>
</dbReference>
<evidence type="ECO:0000256" key="3">
    <source>
        <dbReference type="ARBA" id="ARBA00022475"/>
    </source>
</evidence>
<gene>
    <name evidence="8" type="ORF">Anapl_12640</name>
</gene>
<dbReference type="AlphaFoldDB" id="R0M7T5"/>
<evidence type="ECO:0000256" key="4">
    <source>
        <dbReference type="ARBA" id="ARBA00022553"/>
    </source>
</evidence>
<dbReference type="PANTHER" id="PTHR14499:SF68">
    <property type="entry name" value="BTB_POZ DOMAIN-CONTAINING PROTEIN KCTD8"/>
    <property type="match status" value="1"/>
</dbReference>
<evidence type="ECO:0000313" key="8">
    <source>
        <dbReference type="EMBL" id="EOB08758.1"/>
    </source>
</evidence>
<accession>R0M7T5</accession>
<evidence type="ECO:0000256" key="2">
    <source>
        <dbReference type="ARBA" id="ARBA00004487"/>
    </source>
</evidence>
<keyword evidence="4" id="KW-0597">Phosphoprotein</keyword>
<dbReference type="GO" id="GO:0005886">
    <property type="term" value="C:plasma membrane"/>
    <property type="evidence" value="ECO:0007669"/>
    <property type="project" value="UniProtKB-SubCell"/>
</dbReference>
<proteinExistence type="predicted"/>
<evidence type="ECO:0000256" key="6">
    <source>
        <dbReference type="ARBA" id="ARBA00023273"/>
    </source>
</evidence>
<dbReference type="GO" id="GO:0043235">
    <property type="term" value="C:receptor complex"/>
    <property type="evidence" value="ECO:0007669"/>
    <property type="project" value="TreeGrafter"/>
</dbReference>
<organism evidence="8 9">
    <name type="scientific">Anas platyrhynchos</name>
    <name type="common">Mallard</name>
    <name type="synonym">Anas boschas</name>
    <dbReference type="NCBI Taxonomy" id="8839"/>
    <lineage>
        <taxon>Eukaryota</taxon>
        <taxon>Metazoa</taxon>
        <taxon>Chordata</taxon>
        <taxon>Craniata</taxon>
        <taxon>Vertebrata</taxon>
        <taxon>Euteleostomi</taxon>
        <taxon>Archelosauria</taxon>
        <taxon>Archosauria</taxon>
        <taxon>Dinosauria</taxon>
        <taxon>Saurischia</taxon>
        <taxon>Theropoda</taxon>
        <taxon>Coelurosauria</taxon>
        <taxon>Aves</taxon>
        <taxon>Neognathae</taxon>
        <taxon>Galloanserae</taxon>
        <taxon>Anseriformes</taxon>
        <taxon>Anatidae</taxon>
        <taxon>Anatinae</taxon>
        <taxon>Anas</taxon>
    </lineage>
</organism>
<keyword evidence="9" id="KW-1185">Reference proteome</keyword>
<keyword evidence="5" id="KW-0472">Membrane</keyword>
<dbReference type="Proteomes" id="UP000296049">
    <property type="component" value="Unassembled WGS sequence"/>
</dbReference>
<dbReference type="EMBL" id="KB742423">
    <property type="protein sequence ID" value="EOB08758.1"/>
    <property type="molecule type" value="Genomic_DNA"/>
</dbReference>